<gene>
    <name evidence="2" type="ORF">NCTC11801_04250</name>
</gene>
<feature type="chain" id="PRO_5016812794" evidence="1">
    <location>
        <begin position="27"/>
        <end position="125"/>
    </location>
</feature>
<name>A0A379FXA4_PRORE</name>
<evidence type="ECO:0000256" key="1">
    <source>
        <dbReference type="SAM" id="SignalP"/>
    </source>
</evidence>
<evidence type="ECO:0000313" key="3">
    <source>
        <dbReference type="Proteomes" id="UP000254208"/>
    </source>
</evidence>
<accession>A0A379FXA4</accession>
<feature type="signal peptide" evidence="1">
    <location>
        <begin position="1"/>
        <end position="26"/>
    </location>
</feature>
<organism evidence="2 3">
    <name type="scientific">Providencia rettgeri</name>
    <dbReference type="NCBI Taxonomy" id="587"/>
    <lineage>
        <taxon>Bacteria</taxon>
        <taxon>Pseudomonadati</taxon>
        <taxon>Pseudomonadota</taxon>
        <taxon>Gammaproteobacteria</taxon>
        <taxon>Enterobacterales</taxon>
        <taxon>Morganellaceae</taxon>
        <taxon>Providencia</taxon>
    </lineage>
</organism>
<dbReference type="EMBL" id="UGTZ01000001">
    <property type="protein sequence ID" value="SUC33242.1"/>
    <property type="molecule type" value="Genomic_DNA"/>
</dbReference>
<keyword evidence="1" id="KW-0732">Signal</keyword>
<proteinExistence type="predicted"/>
<reference evidence="2 3" key="1">
    <citation type="submission" date="2018-06" db="EMBL/GenBank/DDBJ databases">
        <authorList>
            <consortium name="Pathogen Informatics"/>
            <person name="Doyle S."/>
        </authorList>
    </citation>
    <scope>NUCLEOTIDE SEQUENCE [LARGE SCALE GENOMIC DNA]</scope>
    <source>
        <strain evidence="2 3">NCTC11801</strain>
    </source>
</reference>
<sequence length="125" mass="14060">MMKFNNCIRPILFVSSLLLYSTTSFAANLPIKVDAKGDELRAGNVAFPIWRYTITSLDDNITLQSLVLNRNNCLISTNDRGQNTNAKLKFGQSYTFTSPSNSSYTQCKPLELIVNTDKGSYTFTW</sequence>
<evidence type="ECO:0000313" key="2">
    <source>
        <dbReference type="EMBL" id="SUC33242.1"/>
    </source>
</evidence>
<dbReference type="AlphaFoldDB" id="A0A379FXA4"/>
<dbReference type="Proteomes" id="UP000254208">
    <property type="component" value="Unassembled WGS sequence"/>
</dbReference>
<protein>
    <submittedName>
        <fullName evidence="2">Uncharacterized protein</fullName>
    </submittedName>
</protein>